<feature type="region of interest" description="Disordered" evidence="1">
    <location>
        <begin position="705"/>
        <end position="731"/>
    </location>
</feature>
<organism evidence="3 4">
    <name type="scientific">Sphingobium xenophagum</name>
    <dbReference type="NCBI Taxonomy" id="121428"/>
    <lineage>
        <taxon>Bacteria</taxon>
        <taxon>Pseudomonadati</taxon>
        <taxon>Pseudomonadota</taxon>
        <taxon>Alphaproteobacteria</taxon>
        <taxon>Sphingomonadales</taxon>
        <taxon>Sphingomonadaceae</taxon>
        <taxon>Sphingobium</taxon>
    </lineage>
</organism>
<accession>A0A401J3P3</accession>
<feature type="compositionally biased region" description="Basic and acidic residues" evidence="1">
    <location>
        <begin position="474"/>
        <end position="511"/>
    </location>
</feature>
<evidence type="ECO:0000256" key="1">
    <source>
        <dbReference type="SAM" id="MobiDB-lite"/>
    </source>
</evidence>
<keyword evidence="4" id="KW-1185">Reference proteome</keyword>
<evidence type="ECO:0000313" key="4">
    <source>
        <dbReference type="Proteomes" id="UP000290975"/>
    </source>
</evidence>
<dbReference type="AlphaFoldDB" id="A0A401J3P3"/>
<keyword evidence="2" id="KW-0472">Membrane</keyword>
<keyword evidence="2" id="KW-0812">Transmembrane</keyword>
<feature type="transmembrane region" description="Helical" evidence="2">
    <location>
        <begin position="129"/>
        <end position="147"/>
    </location>
</feature>
<protein>
    <recommendedName>
        <fullName evidence="5">DUF4175 domain-containing protein</fullName>
    </recommendedName>
</protein>
<comment type="caution">
    <text evidence="3">The sequence shown here is derived from an EMBL/GenBank/DDBJ whole genome shotgun (WGS) entry which is preliminary data.</text>
</comment>
<feature type="compositionally biased region" description="Low complexity" evidence="1">
    <location>
        <begin position="513"/>
        <end position="523"/>
    </location>
</feature>
<gene>
    <name evidence="3" type="ORF">MBESOW_P2517</name>
</gene>
<evidence type="ECO:0008006" key="5">
    <source>
        <dbReference type="Google" id="ProtNLM"/>
    </source>
</evidence>
<proteinExistence type="predicted"/>
<feature type="transmembrane region" description="Helical" evidence="2">
    <location>
        <begin position="18"/>
        <end position="36"/>
    </location>
</feature>
<name>A0A401J3P3_SPHXE</name>
<feature type="transmembrane region" description="Helical" evidence="2">
    <location>
        <begin position="42"/>
        <end position="61"/>
    </location>
</feature>
<dbReference type="Proteomes" id="UP000290975">
    <property type="component" value="Unassembled WGS sequence"/>
</dbReference>
<feature type="region of interest" description="Disordered" evidence="1">
    <location>
        <begin position="460"/>
        <end position="544"/>
    </location>
</feature>
<dbReference type="RefSeq" id="WP_130753014.1">
    <property type="nucleotide sequence ID" value="NZ_BBQY01000014.1"/>
</dbReference>
<dbReference type="EMBL" id="BBQY01000014">
    <property type="protein sequence ID" value="GBH31256.1"/>
    <property type="molecule type" value="Genomic_DNA"/>
</dbReference>
<keyword evidence="2" id="KW-1133">Transmembrane helix</keyword>
<reference evidence="3 4" key="1">
    <citation type="submission" date="2014-12" db="EMBL/GenBank/DDBJ databases">
        <title>Whole genome sequencing of Sphingobium xenophagum OW59.</title>
        <authorList>
            <person name="Ohta Y."/>
            <person name="Nishi S."/>
            <person name="Hatada Y."/>
        </authorList>
    </citation>
    <scope>NUCLEOTIDE SEQUENCE [LARGE SCALE GENOMIC DNA]</scope>
    <source>
        <strain evidence="3 4">OW59</strain>
    </source>
</reference>
<sequence length="731" mass="79074">MSANDLLARWTVPAKYRVMADSLALAVPLVVGLAAIGWRLSGIIAAFAAAMIAAAIALFAARYRALRYDQAWLVHALDRERPDMEDSANLLFADPALLGPLERLQQARLLDRIDRDSPHSLRPDWSRRLILLAGIMGLIAVGLALFWPRPSHGPPTLAPSTEALPATPGIPRLTAQNLRIIPPAYTGLSPRDSASLDARAPVGSRIEWTLRFDPQATVPAILPVGGAPIALRRDGPNWIASRLLDASFLYRVDPASGRGPTPPLHRVDAIADSPPQVRAISPAASLTMVQAGQRNWTPVFAATDDYGVAATARLRVTLAIGEGENVTFSEREIAVSGSGQPRDRRFSPRLDFGALGFSAGGDMVVQLIVRDMRQPAAQEVRGPSLILRWPSSRQPESSGLEGMVNITLPAYFRSQRQIIIDAEALLKQKRRLAADRYLARSASIGSDQRILRGRYSQFLGGEEEGEPEPPPNHGEQHSDDDGHDHDQGHDHDHDHDDGHDQGHDHGHDHGGAPRRPAPGFGAPEDVLADFGHAHDDSPASSLDPETRAILKKAVDEMWQSEVQLRQGHPDLALPFAYRALRFIKEVQQATRIFLSRVGPELPPIDPSRRMTGKREGLASRVLAISPVEGRDGPAAAAWRALGDGPGAIRGPIALDALDRWARGQSAHLPDPLALSGAIDAVRRDPACLPCRAKLRALLWTAMERPPAQPARRRPADAGGARYLGAIGGGKP</sequence>
<evidence type="ECO:0000256" key="2">
    <source>
        <dbReference type="SAM" id="Phobius"/>
    </source>
</evidence>
<evidence type="ECO:0000313" key="3">
    <source>
        <dbReference type="EMBL" id="GBH31256.1"/>
    </source>
</evidence>
<dbReference type="STRING" id="1192759.GCA_000277525_01352"/>